<comment type="caution">
    <text evidence="1">The sequence shown here is derived from an EMBL/GenBank/DDBJ whole genome shotgun (WGS) entry which is preliminary data.</text>
</comment>
<dbReference type="AlphaFoldDB" id="A0AAV8X4Y8"/>
<name>A0AAV8X4Y8_9CUCU</name>
<evidence type="ECO:0000313" key="2">
    <source>
        <dbReference type="Proteomes" id="UP001162156"/>
    </source>
</evidence>
<keyword evidence="2" id="KW-1185">Reference proteome</keyword>
<dbReference type="EMBL" id="JANEYF010003814">
    <property type="protein sequence ID" value="KAJ8933769.1"/>
    <property type="molecule type" value="Genomic_DNA"/>
</dbReference>
<evidence type="ECO:0008006" key="3">
    <source>
        <dbReference type="Google" id="ProtNLM"/>
    </source>
</evidence>
<proteinExistence type="predicted"/>
<organism evidence="1 2">
    <name type="scientific">Rhamnusium bicolor</name>
    <dbReference type="NCBI Taxonomy" id="1586634"/>
    <lineage>
        <taxon>Eukaryota</taxon>
        <taxon>Metazoa</taxon>
        <taxon>Ecdysozoa</taxon>
        <taxon>Arthropoda</taxon>
        <taxon>Hexapoda</taxon>
        <taxon>Insecta</taxon>
        <taxon>Pterygota</taxon>
        <taxon>Neoptera</taxon>
        <taxon>Endopterygota</taxon>
        <taxon>Coleoptera</taxon>
        <taxon>Polyphaga</taxon>
        <taxon>Cucujiformia</taxon>
        <taxon>Chrysomeloidea</taxon>
        <taxon>Cerambycidae</taxon>
        <taxon>Lepturinae</taxon>
        <taxon>Rhagiini</taxon>
        <taxon>Rhamnusium</taxon>
    </lineage>
</organism>
<reference evidence="1" key="1">
    <citation type="journal article" date="2023" name="Insect Mol. Biol.">
        <title>Genome sequencing provides insights into the evolution of gene families encoding plant cell wall-degrading enzymes in longhorned beetles.</title>
        <authorList>
            <person name="Shin N.R."/>
            <person name="Okamura Y."/>
            <person name="Kirsch R."/>
            <person name="Pauchet Y."/>
        </authorList>
    </citation>
    <scope>NUCLEOTIDE SEQUENCE</scope>
    <source>
        <strain evidence="1">RBIC_L_NR</strain>
    </source>
</reference>
<sequence length="816" mass="95043">MNKVALSPVTGFKHYAQNISKIIISTLSKEEKNMFLNIDLLPVRGIDMYDVIKLFSEDYIKDNKNTIINKVMKLFLNNIESKDGGVLYESVLFYTFEEWKVEIWPLFLNHLKHVEYEGEFFQSLLKYWIPLNVCSYKNEFYVFLRNEQIDIRVKVYALLESRRKGSLQTDFCEAGAQVMIILWNISTDQIDVVDVKYLGKIIDSETSAKLHNMEKIKNLSDLLFKNTKYREKISVFLENVKVLLSNNLELTQKNCCDEFIFKNVIFLEILLVASKNDPDIHVSQYTIEKCLNVVDYILENNLLSGTSYTTTKILEAFINSIMFNIVQNKDILWIDMDKKHVMKHLIGIIQKSNMKRPVSLSIEVLKHFGDKMDENESGRILKIQFLDDILKSLYKIPTKLDLKIRRNPESRLVIHAVCASEKNPNKPLLKWVLNFLLDVLSDRNSSDSSISSALHSIEILVSDNSLHSSTLPFISHIIVQCVELFRRSSWIVRNADLQLAKGLIERFYGVSISSCNRPKNIEDFLILFPSLIKPTKEIKFSGNESQDDFKTRLWLHNIIPFLLINAKPNQIRNVLHKVLSEQMPCWMQVKVLAILVSKFENNDFNNETLRDLLQVLFEKSVLINDSENYLLNCYFKTILLFCDKTNCANIERKSLPYDNTNNLYKTMILVLYFSEQKHVNNVEQQTFYKLALSRYLNSVSVSDEMDNDIMSTLIYFKKGAPKELYFNLFKLVFYFTVHNTTCHEAYNFISSSTGKTYCSILHALRDFLSMQNLTRHLEDENLVAKCLQDVKLYINSMPDNVEDCDGYYSVEIADWK</sequence>
<accession>A0AAV8X4Y8</accession>
<evidence type="ECO:0000313" key="1">
    <source>
        <dbReference type="EMBL" id="KAJ8933769.1"/>
    </source>
</evidence>
<gene>
    <name evidence="1" type="ORF">NQ314_013803</name>
</gene>
<dbReference type="Proteomes" id="UP001162156">
    <property type="component" value="Unassembled WGS sequence"/>
</dbReference>
<protein>
    <recommendedName>
        <fullName evidence="3">DUF2428 domain-containing protein</fullName>
    </recommendedName>
</protein>